<protein>
    <submittedName>
        <fullName evidence="2">Uncharacterized protein</fullName>
    </submittedName>
</protein>
<evidence type="ECO:0000313" key="2">
    <source>
        <dbReference type="EMBL" id="PKQ46467.1"/>
    </source>
</evidence>
<keyword evidence="1" id="KW-1133">Transmembrane helix</keyword>
<evidence type="ECO:0000256" key="1">
    <source>
        <dbReference type="SAM" id="Phobius"/>
    </source>
</evidence>
<keyword evidence="3" id="KW-1185">Reference proteome</keyword>
<feature type="transmembrane region" description="Helical" evidence="1">
    <location>
        <begin position="43"/>
        <end position="63"/>
    </location>
</feature>
<dbReference type="Proteomes" id="UP000233435">
    <property type="component" value="Unassembled WGS sequence"/>
</dbReference>
<reference evidence="2 3" key="1">
    <citation type="submission" date="2017-12" db="EMBL/GenBank/DDBJ databases">
        <title>Confluentibacter flavum sp. nov., isolated from the saline lake.</title>
        <authorList>
            <person name="Yu L."/>
        </authorList>
    </citation>
    <scope>NUCLEOTIDE SEQUENCE [LARGE SCALE GENOMIC DNA]</scope>
    <source>
        <strain evidence="2 3">3B</strain>
    </source>
</reference>
<dbReference type="AlphaFoldDB" id="A0A2N3HNG1"/>
<organism evidence="2 3">
    <name type="scientific">Confluentibacter flavum</name>
    <dbReference type="NCBI Taxonomy" id="1909700"/>
    <lineage>
        <taxon>Bacteria</taxon>
        <taxon>Pseudomonadati</taxon>
        <taxon>Bacteroidota</taxon>
        <taxon>Flavobacteriia</taxon>
        <taxon>Flavobacteriales</taxon>
        <taxon>Flavobacteriaceae</taxon>
        <taxon>Confluentibacter</taxon>
    </lineage>
</organism>
<gene>
    <name evidence="2" type="ORF">CSW08_02745</name>
</gene>
<evidence type="ECO:0000313" key="3">
    <source>
        <dbReference type="Proteomes" id="UP000233435"/>
    </source>
</evidence>
<accession>A0A2N3HNG1</accession>
<comment type="caution">
    <text evidence="2">The sequence shown here is derived from an EMBL/GenBank/DDBJ whole genome shotgun (WGS) entry which is preliminary data.</text>
</comment>
<keyword evidence="1" id="KW-0472">Membrane</keyword>
<sequence>MEVVQPKVEQKKVPIFIETYIKFISYKLYIQRLDPFAKKEIKVAKICIIYCFHVGYLLFSQLLHATFIQSFRKEFKIFMKVS</sequence>
<keyword evidence="1" id="KW-0812">Transmembrane</keyword>
<dbReference type="EMBL" id="PJEO01000013">
    <property type="protein sequence ID" value="PKQ46467.1"/>
    <property type="molecule type" value="Genomic_DNA"/>
</dbReference>
<proteinExistence type="predicted"/>
<name>A0A2N3HNG1_9FLAO</name>